<keyword evidence="6" id="KW-1185">Reference proteome</keyword>
<evidence type="ECO:0000256" key="2">
    <source>
        <dbReference type="ARBA" id="ARBA00022679"/>
    </source>
</evidence>
<dbReference type="Proteomes" id="UP000654370">
    <property type="component" value="Unassembled WGS sequence"/>
</dbReference>
<evidence type="ECO:0000313" key="5">
    <source>
        <dbReference type="EMBL" id="KAG2184471.1"/>
    </source>
</evidence>
<comment type="catalytic activity">
    <reaction evidence="3">
        <text>RX + glutathione = an S-substituted glutathione + a halide anion + H(+)</text>
        <dbReference type="Rhea" id="RHEA:16437"/>
        <dbReference type="ChEBI" id="CHEBI:15378"/>
        <dbReference type="ChEBI" id="CHEBI:16042"/>
        <dbReference type="ChEBI" id="CHEBI:17792"/>
        <dbReference type="ChEBI" id="CHEBI:57925"/>
        <dbReference type="ChEBI" id="CHEBI:90779"/>
        <dbReference type="EC" id="2.5.1.18"/>
    </reaction>
</comment>
<dbReference type="Pfam" id="PF14497">
    <property type="entry name" value="GST_C_3"/>
    <property type="match status" value="1"/>
</dbReference>
<dbReference type="InterPro" id="IPR036249">
    <property type="entry name" value="Thioredoxin-like_sf"/>
</dbReference>
<dbReference type="PANTHER" id="PTHR11571">
    <property type="entry name" value="GLUTATHIONE S-TRANSFERASE"/>
    <property type="match status" value="1"/>
</dbReference>
<organism evidence="5 6">
    <name type="scientific">Mortierella isabellina</name>
    <name type="common">Filamentous fungus</name>
    <name type="synonym">Umbelopsis isabellina</name>
    <dbReference type="NCBI Taxonomy" id="91625"/>
    <lineage>
        <taxon>Eukaryota</taxon>
        <taxon>Fungi</taxon>
        <taxon>Fungi incertae sedis</taxon>
        <taxon>Mucoromycota</taxon>
        <taxon>Mucoromycotina</taxon>
        <taxon>Umbelopsidomycetes</taxon>
        <taxon>Umbelopsidales</taxon>
        <taxon>Umbelopsidaceae</taxon>
        <taxon>Umbelopsis</taxon>
    </lineage>
</organism>
<dbReference type="GO" id="GO:0004364">
    <property type="term" value="F:glutathione transferase activity"/>
    <property type="evidence" value="ECO:0007669"/>
    <property type="project" value="UniProtKB-EC"/>
</dbReference>
<evidence type="ECO:0000259" key="4">
    <source>
        <dbReference type="PROSITE" id="PS50405"/>
    </source>
</evidence>
<name>A0A8H7Q4E0_MORIS</name>
<dbReference type="PANTHER" id="PTHR11571:SF224">
    <property type="entry name" value="HEMATOPOIETIC PROSTAGLANDIN D SYNTHASE"/>
    <property type="match status" value="1"/>
</dbReference>
<dbReference type="AlphaFoldDB" id="A0A8H7Q4E0"/>
<dbReference type="Gene3D" id="3.40.30.10">
    <property type="entry name" value="Glutaredoxin"/>
    <property type="match status" value="1"/>
</dbReference>
<proteinExistence type="predicted"/>
<dbReference type="InterPro" id="IPR004046">
    <property type="entry name" value="GST_C"/>
</dbReference>
<dbReference type="EC" id="2.5.1.18" evidence="1"/>
<dbReference type="OrthoDB" id="414243at2759"/>
<comment type="caution">
    <text evidence="5">The sequence shown here is derived from an EMBL/GenBank/DDBJ whole genome shotgun (WGS) entry which is preliminary data.</text>
</comment>
<dbReference type="PROSITE" id="PS50405">
    <property type="entry name" value="GST_CTER"/>
    <property type="match status" value="1"/>
</dbReference>
<gene>
    <name evidence="5" type="ORF">INT43_000380</name>
</gene>
<evidence type="ECO:0000256" key="3">
    <source>
        <dbReference type="ARBA" id="ARBA00047960"/>
    </source>
</evidence>
<dbReference type="SUPFAM" id="SSF47616">
    <property type="entry name" value="GST C-terminal domain-like"/>
    <property type="match status" value="1"/>
</dbReference>
<dbReference type="SUPFAM" id="SSF52833">
    <property type="entry name" value="Thioredoxin-like"/>
    <property type="match status" value="1"/>
</dbReference>
<evidence type="ECO:0000256" key="1">
    <source>
        <dbReference type="ARBA" id="ARBA00012452"/>
    </source>
</evidence>
<dbReference type="InterPro" id="IPR050213">
    <property type="entry name" value="GST_superfamily"/>
</dbReference>
<keyword evidence="2" id="KW-0808">Transferase</keyword>
<feature type="domain" description="GST C-terminal" evidence="4">
    <location>
        <begin position="59"/>
        <end position="184"/>
    </location>
</feature>
<accession>A0A8H7Q4E0</accession>
<dbReference type="InterPro" id="IPR010987">
    <property type="entry name" value="Glutathione-S-Trfase_C-like"/>
</dbReference>
<protein>
    <recommendedName>
        <fullName evidence="1">glutathione transferase</fullName>
        <ecNumber evidence="1">2.5.1.18</ecNumber>
    </recommendedName>
</protein>
<dbReference type="GO" id="GO:0006749">
    <property type="term" value="P:glutathione metabolic process"/>
    <property type="evidence" value="ECO:0007669"/>
    <property type="project" value="TreeGrafter"/>
</dbReference>
<dbReference type="CDD" id="cd03192">
    <property type="entry name" value="GST_C_Sigma_like"/>
    <property type="match status" value="1"/>
</dbReference>
<dbReference type="Gene3D" id="1.20.1050.10">
    <property type="match status" value="1"/>
</dbReference>
<evidence type="ECO:0000313" key="6">
    <source>
        <dbReference type="Proteomes" id="UP000654370"/>
    </source>
</evidence>
<reference evidence="5" key="1">
    <citation type="submission" date="2020-12" db="EMBL/GenBank/DDBJ databases">
        <title>Metabolic potential, ecology and presence of endohyphal bacteria is reflected in genomic diversity of Mucoromycotina.</title>
        <authorList>
            <person name="Muszewska A."/>
            <person name="Okrasinska A."/>
            <person name="Steczkiewicz K."/>
            <person name="Drgas O."/>
            <person name="Orlowska M."/>
            <person name="Perlinska-Lenart U."/>
            <person name="Aleksandrzak-Piekarczyk T."/>
            <person name="Szatraj K."/>
            <person name="Zielenkiewicz U."/>
            <person name="Pilsyk S."/>
            <person name="Malc E."/>
            <person name="Mieczkowski P."/>
            <person name="Kruszewska J.S."/>
            <person name="Biernat P."/>
            <person name="Pawlowska J."/>
        </authorList>
    </citation>
    <scope>NUCLEOTIDE SEQUENCE</scope>
    <source>
        <strain evidence="5">WA0000067209</strain>
    </source>
</reference>
<dbReference type="InterPro" id="IPR036282">
    <property type="entry name" value="Glutathione-S-Trfase_C_sf"/>
</dbReference>
<sequence>MTATYELHYFKFHGKGLIPRMVLALGGFTWSIKLVKFVLAEFGAIYRYLGRKVGIMGQTEHEMALVEQFCSSWEELYEVLFPLVGGWKHLLSPEQYEKSLRQELYEVIKPIVMKHEEALAKNKTGFYVGDKMTVADFHAAVSMPLLNHGGDLFTKEEMPNLFSLHDKVMAIEVLKSEYDRYLLN</sequence>
<dbReference type="EMBL" id="JAEPQZ010000002">
    <property type="protein sequence ID" value="KAG2184471.1"/>
    <property type="molecule type" value="Genomic_DNA"/>
</dbReference>